<dbReference type="EMBL" id="JAYKXP010000047">
    <property type="protein sequence ID" value="KAK7037405.1"/>
    <property type="molecule type" value="Genomic_DNA"/>
</dbReference>
<feature type="region of interest" description="Disordered" evidence="2">
    <location>
        <begin position="600"/>
        <end position="638"/>
    </location>
</feature>
<proteinExistence type="predicted"/>
<feature type="compositionally biased region" description="Polar residues" evidence="2">
    <location>
        <begin position="600"/>
        <end position="609"/>
    </location>
</feature>
<keyword evidence="1" id="KW-0175">Coiled coil</keyword>
<evidence type="ECO:0000256" key="2">
    <source>
        <dbReference type="SAM" id="MobiDB-lite"/>
    </source>
</evidence>
<protein>
    <submittedName>
        <fullName evidence="3">Uncharacterized protein</fullName>
    </submittedName>
</protein>
<dbReference type="Proteomes" id="UP001383192">
    <property type="component" value="Unassembled WGS sequence"/>
</dbReference>
<name>A0AAW0CD67_9AGAR</name>
<evidence type="ECO:0000256" key="1">
    <source>
        <dbReference type="SAM" id="Coils"/>
    </source>
</evidence>
<accession>A0AAW0CD67</accession>
<evidence type="ECO:0000313" key="4">
    <source>
        <dbReference type="Proteomes" id="UP001383192"/>
    </source>
</evidence>
<evidence type="ECO:0000313" key="3">
    <source>
        <dbReference type="EMBL" id="KAK7037405.1"/>
    </source>
</evidence>
<feature type="coiled-coil region" evidence="1">
    <location>
        <begin position="267"/>
        <end position="340"/>
    </location>
</feature>
<feature type="coiled-coil region" evidence="1">
    <location>
        <begin position="499"/>
        <end position="536"/>
    </location>
</feature>
<organism evidence="3 4">
    <name type="scientific">Paramarasmius palmivorus</name>
    <dbReference type="NCBI Taxonomy" id="297713"/>
    <lineage>
        <taxon>Eukaryota</taxon>
        <taxon>Fungi</taxon>
        <taxon>Dikarya</taxon>
        <taxon>Basidiomycota</taxon>
        <taxon>Agaricomycotina</taxon>
        <taxon>Agaricomycetes</taxon>
        <taxon>Agaricomycetidae</taxon>
        <taxon>Agaricales</taxon>
        <taxon>Marasmiineae</taxon>
        <taxon>Marasmiaceae</taxon>
        <taxon>Paramarasmius</taxon>
    </lineage>
</organism>
<keyword evidence="4" id="KW-1185">Reference proteome</keyword>
<comment type="caution">
    <text evidence="3">The sequence shown here is derived from an EMBL/GenBank/DDBJ whole genome shotgun (WGS) entry which is preliminary data.</text>
</comment>
<gene>
    <name evidence="3" type="ORF">VNI00_011155</name>
</gene>
<dbReference type="AlphaFoldDB" id="A0AAW0CD67"/>
<feature type="compositionally biased region" description="Polar residues" evidence="2">
    <location>
        <begin position="616"/>
        <end position="638"/>
    </location>
</feature>
<reference evidence="3 4" key="1">
    <citation type="submission" date="2024-01" db="EMBL/GenBank/DDBJ databases">
        <title>A draft genome for a cacao thread blight-causing isolate of Paramarasmius palmivorus.</title>
        <authorList>
            <person name="Baruah I.K."/>
            <person name="Bukari Y."/>
            <person name="Amoako-Attah I."/>
            <person name="Meinhardt L.W."/>
            <person name="Bailey B.A."/>
            <person name="Cohen S.P."/>
        </authorList>
    </citation>
    <scope>NUCLEOTIDE SEQUENCE [LARGE SCALE GENOMIC DNA]</scope>
    <source>
        <strain evidence="3 4">GH-12</strain>
    </source>
</reference>
<sequence length="638" mass="74250">MPSRTLSSTARVTNLKEWVKEVKIQLADTSLHTHPSFSECGIPQLPFREDGITETWTEEVLMRCVEREAEMYRRCKREGRHHSFTIPADAIAYAVESVKVQTITEPDEETSKPSTIVIDSHVDVVFDSDDATRPHPLDSLDDLIELWGGDDSHTWVVVKAWCAAVLRRQEIRTSDQIQSLACSREKRLPQPYKLEQQHVELGRREAELSTREAELAAKLKSFSKREADLRRLRTLLEETDERRNYSDSSIGRAKESSRLWENLRKARDAEAQAVRTKEQQLKTKEENLNALAGQLRVIQSEQDTRERSLDHREAKLRENVERLEQAEKEFQSRAAAISDRQAQCEDEERTQRKKEAALRRDFDALRGRESAIQQREADVTERLIRHDTSVLALSQREDQVSTREHAIMEKEGAVSARDSELEELAETLRHQEESLLRARTEHQTSLADFQRKEDELKARKGDLSTREEGVKASERRIRDRLESFSIREQQILDAEMLHRQNVGLDKENLEREKTCLQQRRQQHEAEEQRLSTWKSELEARESDWARWREEVDARIAHRQRDIHNEEVRLQALATDLRRHQQSVEEHIQDLWTRFREEMQDSSTAPNHFNNPLIAAASQSTPAVNFQPSPTPESSGRTE</sequence>